<evidence type="ECO:0000256" key="4">
    <source>
        <dbReference type="ARBA" id="ARBA00023277"/>
    </source>
</evidence>
<feature type="binding site" evidence="8">
    <location>
        <position position="195"/>
    </location>
    <ligand>
        <name>Zn(2+)</name>
        <dbReference type="ChEBI" id="CHEBI:29105"/>
    </ligand>
</feature>
<comment type="catalytic activity">
    <reaction evidence="5">
        <text>N-acetyl-D-glucosamine 6-phosphate + H2O = D-glucosamine 6-phosphate + acetate</text>
        <dbReference type="Rhea" id="RHEA:22936"/>
        <dbReference type="ChEBI" id="CHEBI:15377"/>
        <dbReference type="ChEBI" id="CHEBI:30089"/>
        <dbReference type="ChEBI" id="CHEBI:57513"/>
        <dbReference type="ChEBI" id="CHEBI:58725"/>
        <dbReference type="EC" id="3.5.1.25"/>
    </reaction>
</comment>
<dbReference type="PIRSF" id="PIRSF038994">
    <property type="entry name" value="NagA"/>
    <property type="match status" value="1"/>
</dbReference>
<gene>
    <name evidence="10" type="primary">nagA</name>
    <name evidence="10" type="ORF">DEB45_11890</name>
</gene>
<evidence type="ECO:0000256" key="7">
    <source>
        <dbReference type="PIRSR" id="PIRSR038994-2"/>
    </source>
</evidence>
<reference evidence="10 11" key="1">
    <citation type="journal article" date="2018" name="Nat. Biotechnol.">
        <title>A standardized bacterial taxonomy based on genome phylogeny substantially revises the tree of life.</title>
        <authorList>
            <person name="Parks D.H."/>
            <person name="Chuvochina M."/>
            <person name="Waite D.W."/>
            <person name="Rinke C."/>
            <person name="Skarshewski A."/>
            <person name="Chaumeil P.A."/>
            <person name="Hugenholtz P."/>
        </authorList>
    </citation>
    <scope>NUCLEOTIDE SEQUENCE [LARGE SCALE GENOMIC DNA]</scope>
    <source>
        <strain evidence="10">UBA11621</strain>
    </source>
</reference>
<evidence type="ECO:0000256" key="6">
    <source>
        <dbReference type="PIRSR" id="PIRSR038994-1"/>
    </source>
</evidence>
<dbReference type="SUPFAM" id="SSF51338">
    <property type="entry name" value="Composite domain of metallo-dependent hydrolases"/>
    <property type="match status" value="1"/>
</dbReference>
<comment type="cofactor">
    <cofactor evidence="8">
        <name>a divalent metal cation</name>
        <dbReference type="ChEBI" id="CHEBI:60240"/>
    </cofactor>
    <text evidence="8">Binds 1 divalent metal cation per subunit.</text>
</comment>
<organism evidence="10 11">
    <name type="scientific">Alteromonas australica</name>
    <dbReference type="NCBI Taxonomy" id="589873"/>
    <lineage>
        <taxon>Bacteria</taxon>
        <taxon>Pseudomonadati</taxon>
        <taxon>Pseudomonadota</taxon>
        <taxon>Gammaproteobacteria</taxon>
        <taxon>Alteromonadales</taxon>
        <taxon>Alteromonadaceae</taxon>
        <taxon>Alteromonas/Salinimonas group</taxon>
        <taxon>Alteromonas</taxon>
    </lineage>
</organism>
<dbReference type="GO" id="GO:0008448">
    <property type="term" value="F:N-acetylglucosamine-6-phosphate deacetylase activity"/>
    <property type="evidence" value="ECO:0007669"/>
    <property type="project" value="UniProtKB-UniRule"/>
</dbReference>
<dbReference type="InterPro" id="IPR006680">
    <property type="entry name" value="Amidohydro-rel"/>
</dbReference>
<feature type="binding site" evidence="8">
    <location>
        <position position="216"/>
    </location>
    <ligand>
        <name>Zn(2+)</name>
        <dbReference type="ChEBI" id="CHEBI:29105"/>
    </ligand>
</feature>
<evidence type="ECO:0000313" key="11">
    <source>
        <dbReference type="Proteomes" id="UP000264779"/>
    </source>
</evidence>
<dbReference type="CDD" id="cd00854">
    <property type="entry name" value="NagA"/>
    <property type="match status" value="1"/>
</dbReference>
<accession>A0A358E1A2</accession>
<dbReference type="SUPFAM" id="SSF51556">
    <property type="entry name" value="Metallo-dependent hydrolases"/>
    <property type="match status" value="1"/>
</dbReference>
<protein>
    <recommendedName>
        <fullName evidence="5">N-acetylgalactosamine-6-phosphate deacetylase</fullName>
        <ecNumber evidence="5">3.5.1.25</ecNumber>
    </recommendedName>
    <alternativeName>
        <fullName evidence="5">N-acetylglucosamine-6-phosphate deacetylase</fullName>
    </alternativeName>
</protein>
<feature type="binding site" evidence="7">
    <location>
        <position position="227"/>
    </location>
    <ligand>
        <name>substrate</name>
    </ligand>
</feature>
<dbReference type="Gene3D" id="3.20.20.140">
    <property type="entry name" value="Metal-dependent hydrolases"/>
    <property type="match status" value="1"/>
</dbReference>
<keyword evidence="2 8" id="KW-0479">Metal-binding</keyword>
<keyword evidence="4 5" id="KW-0119">Carbohydrate metabolism</keyword>
<evidence type="ECO:0000259" key="9">
    <source>
        <dbReference type="Pfam" id="PF01979"/>
    </source>
</evidence>
<dbReference type="Gene3D" id="2.30.40.10">
    <property type="entry name" value="Urease, subunit C, domain 1"/>
    <property type="match status" value="1"/>
</dbReference>
<evidence type="ECO:0000256" key="8">
    <source>
        <dbReference type="PIRSR" id="PIRSR038994-3"/>
    </source>
</evidence>
<name>A0A358E1A2_9ALTE</name>
<proteinExistence type="inferred from homology"/>
<dbReference type="GO" id="GO:0006046">
    <property type="term" value="P:N-acetylglucosamine catabolic process"/>
    <property type="evidence" value="ECO:0007669"/>
    <property type="project" value="TreeGrafter"/>
</dbReference>
<dbReference type="PANTHER" id="PTHR11113:SF14">
    <property type="entry name" value="N-ACETYLGLUCOSAMINE-6-PHOSPHATE DEACETYLASE"/>
    <property type="match status" value="1"/>
</dbReference>
<dbReference type="InterPro" id="IPR011059">
    <property type="entry name" value="Metal-dep_hydrolase_composite"/>
</dbReference>
<dbReference type="Proteomes" id="UP000264779">
    <property type="component" value="Unassembled WGS sequence"/>
</dbReference>
<dbReference type="PANTHER" id="PTHR11113">
    <property type="entry name" value="N-ACETYLGLUCOSAMINE-6-PHOSPHATE DEACETYLASE"/>
    <property type="match status" value="1"/>
</dbReference>
<feature type="binding site" evidence="7">
    <location>
        <position position="142"/>
    </location>
    <ligand>
        <name>substrate</name>
    </ligand>
</feature>
<evidence type="ECO:0000256" key="2">
    <source>
        <dbReference type="ARBA" id="ARBA00022723"/>
    </source>
</evidence>
<evidence type="ECO:0000313" key="10">
    <source>
        <dbReference type="EMBL" id="HBU51952.1"/>
    </source>
</evidence>
<feature type="binding site" evidence="7">
    <location>
        <begin position="219"/>
        <end position="220"/>
    </location>
    <ligand>
        <name>substrate</name>
    </ligand>
</feature>
<dbReference type="InterPro" id="IPR032466">
    <property type="entry name" value="Metal_Hydrolase"/>
</dbReference>
<comment type="similarity">
    <text evidence="1 5">Belongs to the metallo-dependent hydrolases superfamily. NagA family.</text>
</comment>
<dbReference type="AlphaFoldDB" id="A0A358E1A2"/>
<feature type="binding site" evidence="8">
    <location>
        <position position="131"/>
    </location>
    <ligand>
        <name>Zn(2+)</name>
        <dbReference type="ChEBI" id="CHEBI:29105"/>
    </ligand>
</feature>
<dbReference type="NCBIfam" id="TIGR00221">
    <property type="entry name" value="nagA"/>
    <property type="match status" value="1"/>
</dbReference>
<comment type="caution">
    <text evidence="10">The sequence shown here is derived from an EMBL/GenBank/DDBJ whole genome shotgun (WGS) entry which is preliminary data.</text>
</comment>
<dbReference type="Pfam" id="PF01979">
    <property type="entry name" value="Amidohydro_1"/>
    <property type="match status" value="1"/>
</dbReference>
<feature type="domain" description="Amidohydrolase-related" evidence="9">
    <location>
        <begin position="54"/>
        <end position="373"/>
    </location>
</feature>
<feature type="binding site" evidence="7">
    <location>
        <position position="250"/>
    </location>
    <ligand>
        <name>substrate</name>
    </ligand>
</feature>
<dbReference type="EMBL" id="DONK01000178">
    <property type="protein sequence ID" value="HBU51952.1"/>
    <property type="molecule type" value="Genomic_DNA"/>
</dbReference>
<evidence type="ECO:0000256" key="1">
    <source>
        <dbReference type="ARBA" id="ARBA00010716"/>
    </source>
</evidence>
<evidence type="ECO:0000256" key="3">
    <source>
        <dbReference type="ARBA" id="ARBA00022801"/>
    </source>
</evidence>
<evidence type="ECO:0000256" key="5">
    <source>
        <dbReference type="PIRNR" id="PIRNR038994"/>
    </source>
</evidence>
<dbReference type="GO" id="GO:0046872">
    <property type="term" value="F:metal ion binding"/>
    <property type="evidence" value="ECO:0007669"/>
    <property type="project" value="UniProtKB-KW"/>
</dbReference>
<keyword evidence="3 5" id="KW-0378">Hydrolase</keyword>
<dbReference type="EC" id="3.5.1.25" evidence="5"/>
<sequence>MKNIILAEKVLMNGAWQHNQVLSIEKGVIADIAPLSYFKKDATATINERIRGAVIPGYIDTQVNGGGGAMFNHAPTLESINVMAEAHLKYGTTTLFPTLITDDIDTIEQAADSVSEAIAQAHPSVEGVHFEGPHLSVEKKGVHLPRYIRALSDRELATYTRRDIGQVLITVAPENVPCDIIRDLVGQGVIVALGHSNAPLETVQNALDAGASGFTHLYNAMSPLTSREPGMVGAALLNNSVCGIIVDHHHIHPKAVELAYKVKGPHQLMLVTDAMAHVGASDDTIAFFDTHITRQGNKLTTPDGTLAGSCLDMHGAVTNSINDINIALEHASIMASATPARFTKIHDRVGEIEVGKRANFLVINNDNTLLEVWQNGSKRLCAN</sequence>
<feature type="binding site" evidence="7">
    <location>
        <begin position="306"/>
        <end position="308"/>
    </location>
    <ligand>
        <name>substrate</name>
    </ligand>
</feature>
<feature type="active site" description="Proton donor/acceptor" evidence="6">
    <location>
        <position position="273"/>
    </location>
</feature>
<dbReference type="InterPro" id="IPR003764">
    <property type="entry name" value="GlcNAc_6-P_deAcase"/>
</dbReference>